<dbReference type="HOGENOM" id="CLU_022152_0_0_1"/>
<dbReference type="DIP" id="DIP-24965N"/>
<dbReference type="PeptideAtlas" id="O17763"/>
<dbReference type="WormBase" id="F01G10.5">
    <property type="protein sequence ID" value="CE09167"/>
    <property type="gene ID" value="WBGene00008508"/>
</dbReference>
<dbReference type="CTD" id="177904"/>
<dbReference type="SMR" id="O17763"/>
<dbReference type="EMBL" id="BX284604">
    <property type="protein sequence ID" value="CAB02893.1"/>
    <property type="molecule type" value="Genomic_DNA"/>
</dbReference>
<dbReference type="AlphaFoldDB" id="O17763"/>
<feature type="coiled-coil region" evidence="1">
    <location>
        <begin position="401"/>
        <end position="435"/>
    </location>
</feature>
<feature type="coiled-coil region" evidence="1">
    <location>
        <begin position="215"/>
        <end position="372"/>
    </location>
</feature>
<feature type="coiled-coil region" evidence="1">
    <location>
        <begin position="462"/>
        <end position="538"/>
    </location>
</feature>
<dbReference type="OMA" id="QWRLKME"/>
<dbReference type="GO" id="GO:0005815">
    <property type="term" value="C:microtubule organizing center"/>
    <property type="evidence" value="ECO:0000318"/>
    <property type="project" value="GO_Central"/>
</dbReference>
<dbReference type="KEGG" id="cel:CELE_F01G10.5"/>
<organism evidence="3 4">
    <name type="scientific">Caenorhabditis elegans</name>
    <dbReference type="NCBI Taxonomy" id="6239"/>
    <lineage>
        <taxon>Eukaryota</taxon>
        <taxon>Metazoa</taxon>
        <taxon>Ecdysozoa</taxon>
        <taxon>Nematoda</taxon>
        <taxon>Chromadorea</taxon>
        <taxon>Rhabditida</taxon>
        <taxon>Rhabditina</taxon>
        <taxon>Rhabditomorpha</taxon>
        <taxon>Rhabditoidea</taxon>
        <taxon>Rhabditidae</taxon>
        <taxon>Peloderinae</taxon>
        <taxon>Caenorhabditis</taxon>
    </lineage>
</organism>
<evidence type="ECO:0000313" key="4">
    <source>
        <dbReference type="Proteomes" id="UP000001940"/>
    </source>
</evidence>
<sequence length="824" mass="94751">MSVDTKIIGSFLQLTNYFAENYPAPCDLISSLTDLWFKQGGMIARMMSCDIQEFKSSDVFYEVLYRKIRVGNSLLADTLDPKMAAEGNLFEICKFYSLYLEHLRKDQSELLTIVLERLASQSDFNSTVILDMFTFFDKLYSEGNVGDWWDFLLGSEDASMVFKTPKKTNRPSNAFSTPTATAKRLPMYGSSTCRSPIAEVVDSPTMKYMRSDRELKTAKKKLVDMEHMVDELESENRNLTEKGRELKLIIDSLKSDVTNKRDTAKSSQQREQELSNILEEKEKESAQLLQQLEESRAALRDEQRHLEHQEAENGKIVEQLKTVSELNEKLTMQVKDLQDASENELASFRQKEKELIDELRMATNENVDLEELLKGVTNGKAGLQFENNCLVGKLEELSFVSDRNKQDADNARAQLEEEREKHRLATEKLHQENIDYMKTSDSRIEMILEESKTRKMMDESTIERLRLDLDNEKSYKKNLEDLLNDLNQRALNSEMANHLQKEGIQSVETYLQMAKKRIEHLELELSATNATIEFQSQQLDRAGNMLITEQEIRNQTSVQYKERTSALENQLSQKDAEIENLKRDLQQLVTKHESELKEQHEQLNVHHQSQQKLHSEAEKLRREHEALGKKNCFLGERCKIFVKDSRSGVMKRSTSSDSLAEFLSKGNDNETLEEMMRLIAQTPRKSVAFSFDLDEDETLKGTPIGFRTNLNETRESIASDEFFDRFPSTFPTRAAPRESVVSIGEPKNQFSPLGTSKDRVKTLTSRNEKVKPHLKSSYATEMGNVTSPSADEENVRKGKSKSIFAKLKGPRRDSFFFGKKKQAE</sequence>
<evidence type="ECO:0000256" key="1">
    <source>
        <dbReference type="SAM" id="Coils"/>
    </source>
</evidence>
<dbReference type="eggNOG" id="ENOG502THVS">
    <property type="taxonomic scope" value="Eukaryota"/>
</dbReference>
<dbReference type="PANTHER" id="PTHR23159:SF31">
    <property type="entry name" value="CENTROSOME-ASSOCIATED PROTEIN CEP250 ISOFORM X1"/>
    <property type="match status" value="1"/>
</dbReference>
<dbReference type="PIR" id="T20477">
    <property type="entry name" value="T20477"/>
</dbReference>
<dbReference type="IntAct" id="O17763">
    <property type="interactions" value="1"/>
</dbReference>
<dbReference type="Proteomes" id="UP000001940">
    <property type="component" value="Chromosome IV"/>
</dbReference>
<feature type="region of interest" description="Disordered" evidence="2">
    <location>
        <begin position="781"/>
        <end position="804"/>
    </location>
</feature>
<dbReference type="UCSC" id="F01G10.5">
    <property type="organism name" value="c. elegans"/>
</dbReference>
<dbReference type="STRING" id="6239.F01G10.5.1"/>
<keyword evidence="1" id="KW-0175">Coiled coil</keyword>
<gene>
    <name evidence="3" type="ORF">CELE_F01G10.5</name>
    <name evidence="3 5" type="ORF">F01G10.5</name>
</gene>
<proteinExistence type="predicted"/>
<dbReference type="OrthoDB" id="5791508at2759"/>
<evidence type="ECO:0000313" key="5">
    <source>
        <dbReference type="WormBase" id="F01G10.5"/>
    </source>
</evidence>
<dbReference type="PhylomeDB" id="O17763"/>
<feature type="coiled-coil region" evidence="1">
    <location>
        <begin position="564"/>
        <end position="630"/>
    </location>
</feature>
<dbReference type="InParanoid" id="O17763"/>
<accession>O17763</accession>
<protein>
    <submittedName>
        <fullName evidence="3">HOOK_N domain-containing protein</fullName>
    </submittedName>
</protein>
<name>O17763_CAEEL</name>
<reference evidence="3 4" key="1">
    <citation type="journal article" date="1998" name="Science">
        <title>Genome sequence of the nematode C. elegans: a platform for investigating biology.</title>
        <authorList>
            <consortium name="The C. elegans sequencing consortium"/>
            <person name="Sulson J.E."/>
            <person name="Waterston R."/>
        </authorList>
    </citation>
    <scope>NUCLEOTIDE SEQUENCE [LARGE SCALE GENOMIC DNA]</scope>
    <source>
        <strain evidence="3 4">Bristol N2</strain>
    </source>
</reference>
<keyword evidence="4" id="KW-1185">Reference proteome</keyword>
<evidence type="ECO:0000313" key="3">
    <source>
        <dbReference type="EMBL" id="CAB02893.1"/>
    </source>
</evidence>
<dbReference type="PANTHER" id="PTHR23159">
    <property type="entry name" value="CENTROSOMAL PROTEIN 2"/>
    <property type="match status" value="1"/>
</dbReference>
<dbReference type="Bgee" id="WBGene00008508">
    <property type="expression patterns" value="Expressed in material anatomical entity and 2 other cell types or tissues"/>
</dbReference>
<dbReference type="PaxDb" id="6239-F01G10.5"/>
<evidence type="ECO:0000256" key="2">
    <source>
        <dbReference type="SAM" id="MobiDB-lite"/>
    </source>
</evidence>
<dbReference type="RefSeq" id="NP_501873.1">
    <property type="nucleotide sequence ID" value="NM_069472.4"/>
</dbReference>
<dbReference type="GeneID" id="177904"/>
<dbReference type="AGR" id="WB:WBGene00008508"/>
<dbReference type="FunCoup" id="O17763">
    <property type="interactions" value="21"/>
</dbReference>